<reference evidence="1 2" key="1">
    <citation type="submission" date="2019-01" db="EMBL/GenBank/DDBJ databases">
        <title>Draft genome sequence of Psathyrella aberdarensis IHI B618.</title>
        <authorList>
            <person name="Buettner E."/>
            <person name="Kellner H."/>
        </authorList>
    </citation>
    <scope>NUCLEOTIDE SEQUENCE [LARGE SCALE GENOMIC DNA]</scope>
    <source>
        <strain evidence="1 2">IHI B618</strain>
    </source>
</reference>
<comment type="caution">
    <text evidence="1">The sequence shown here is derived from an EMBL/GenBank/DDBJ whole genome shotgun (WGS) entry which is preliminary data.</text>
</comment>
<organism evidence="1 2">
    <name type="scientific">Candolleomyces aberdarensis</name>
    <dbReference type="NCBI Taxonomy" id="2316362"/>
    <lineage>
        <taxon>Eukaryota</taxon>
        <taxon>Fungi</taxon>
        <taxon>Dikarya</taxon>
        <taxon>Basidiomycota</taxon>
        <taxon>Agaricomycotina</taxon>
        <taxon>Agaricomycetes</taxon>
        <taxon>Agaricomycetidae</taxon>
        <taxon>Agaricales</taxon>
        <taxon>Agaricineae</taxon>
        <taxon>Psathyrellaceae</taxon>
        <taxon>Candolleomyces</taxon>
    </lineage>
</organism>
<gene>
    <name evidence="1" type="ORF">EST38_g12771</name>
</gene>
<proteinExistence type="predicted"/>
<feature type="non-terminal residue" evidence="1">
    <location>
        <position position="1"/>
    </location>
</feature>
<sequence length="55" mass="5984">FGIFNPLYYILPLLYLYCPPSANSKNSRVSLVSPFVPKPLPAITSALAYVATPPT</sequence>
<name>A0A4Q2D1M2_9AGAR</name>
<dbReference type="EMBL" id="SDEE01001020">
    <property type="protein sequence ID" value="RXW13083.1"/>
    <property type="molecule type" value="Genomic_DNA"/>
</dbReference>
<dbReference type="AlphaFoldDB" id="A0A4Q2D1M2"/>
<protein>
    <submittedName>
        <fullName evidence="1">Uncharacterized protein</fullName>
    </submittedName>
</protein>
<dbReference type="Proteomes" id="UP000290288">
    <property type="component" value="Unassembled WGS sequence"/>
</dbReference>
<keyword evidence="2" id="KW-1185">Reference proteome</keyword>
<evidence type="ECO:0000313" key="1">
    <source>
        <dbReference type="EMBL" id="RXW13083.1"/>
    </source>
</evidence>
<accession>A0A4Q2D1M2</accession>
<evidence type="ECO:0000313" key="2">
    <source>
        <dbReference type="Proteomes" id="UP000290288"/>
    </source>
</evidence>